<name>A0A210PZB2_MIZYE</name>
<accession>A0A210PZB2</accession>
<dbReference type="SUPFAM" id="SSF51735">
    <property type="entry name" value="NAD(P)-binding Rossmann-fold domains"/>
    <property type="match status" value="2"/>
</dbReference>
<dbReference type="PANTHER" id="PTHR44147:SF2">
    <property type="entry name" value="DEHYDROGENASE_REDUCTASE SDR FAMILY MEMBER 1"/>
    <property type="match status" value="1"/>
</dbReference>
<dbReference type="EMBL" id="NEDP02005352">
    <property type="protein sequence ID" value="OWF41830.1"/>
    <property type="molecule type" value="Genomic_DNA"/>
</dbReference>
<dbReference type="CDD" id="cd09763">
    <property type="entry name" value="DHRS1-like_SDR_c"/>
    <property type="match status" value="1"/>
</dbReference>
<comment type="caution">
    <text evidence="1">The sequence shown here is derived from an EMBL/GenBank/DDBJ whole genome shotgun (WGS) entry which is preliminary data.</text>
</comment>
<proteinExistence type="predicted"/>
<dbReference type="Pfam" id="PF00106">
    <property type="entry name" value="adh_short"/>
    <property type="match status" value="1"/>
</dbReference>
<dbReference type="InterPro" id="IPR002347">
    <property type="entry name" value="SDR_fam"/>
</dbReference>
<dbReference type="Proteomes" id="UP000242188">
    <property type="component" value="Unassembled WGS sequence"/>
</dbReference>
<dbReference type="PRINTS" id="PR00081">
    <property type="entry name" value="GDHRDH"/>
</dbReference>
<dbReference type="OrthoDB" id="1933717at2759"/>
<dbReference type="AlphaFoldDB" id="A0A210PZB2"/>
<dbReference type="FunFam" id="3.40.50.720:FF:000084">
    <property type="entry name" value="Short-chain dehydrogenase reductase"/>
    <property type="match status" value="1"/>
</dbReference>
<gene>
    <name evidence="1" type="ORF">KP79_PYT13471</name>
</gene>
<evidence type="ECO:0000313" key="2">
    <source>
        <dbReference type="Proteomes" id="UP000242188"/>
    </source>
</evidence>
<keyword evidence="2" id="KW-1185">Reference proteome</keyword>
<dbReference type="STRING" id="6573.A0A210PZB2"/>
<organism evidence="1 2">
    <name type="scientific">Mizuhopecten yessoensis</name>
    <name type="common">Japanese scallop</name>
    <name type="synonym">Patinopecten yessoensis</name>
    <dbReference type="NCBI Taxonomy" id="6573"/>
    <lineage>
        <taxon>Eukaryota</taxon>
        <taxon>Metazoa</taxon>
        <taxon>Spiralia</taxon>
        <taxon>Lophotrochozoa</taxon>
        <taxon>Mollusca</taxon>
        <taxon>Bivalvia</taxon>
        <taxon>Autobranchia</taxon>
        <taxon>Pteriomorphia</taxon>
        <taxon>Pectinida</taxon>
        <taxon>Pectinoidea</taxon>
        <taxon>Pectinidae</taxon>
        <taxon>Mizuhopecten</taxon>
    </lineage>
</organism>
<protein>
    <submittedName>
        <fullName evidence="1">Dehydrogenase/reductase SDR family member 1</fullName>
    </submittedName>
</protein>
<evidence type="ECO:0000313" key="1">
    <source>
        <dbReference type="EMBL" id="OWF41830.1"/>
    </source>
</evidence>
<dbReference type="Gene3D" id="3.40.50.720">
    <property type="entry name" value="NAD(P)-binding Rossmann-like Domain"/>
    <property type="match status" value="2"/>
</dbReference>
<sequence length="378" mass="40771">MTAGRKLAGKVCIVTGATRGIGKGIALQLGEAGATVYITGVGIVTAPQLGEAGATVYMTAGRKLAGKVCIVTGATRGIGKGIALQLGEAGATVYITGRTLVAAKDNIAGSLTETAKQIEERGGKCIPVQCDHTKDEEIQQLFDKVKSEQEGQLDILVNNAYNAVKAIFDNLKVPFWELPKDMWDTVNNVGLRNHYLCTVHAAKMMVPRRQGLIVNVSSVGGLTYLFNVPYGIGKEACDRMAADCAVELKKHNIAMISLWPGAVRTERINFFLEQGSTKSGGDDMKSVFEEGETIEYSGKAVVGLASDPNIMKKTGKIQLSADLGYEYGFKDIDGREKVSMRNLKQILMLSPNTQWIGRLTPGFIYIPKWIMSLAGNKF</sequence>
<reference evidence="1 2" key="1">
    <citation type="journal article" date="2017" name="Nat. Ecol. Evol.">
        <title>Scallop genome provides insights into evolution of bilaterian karyotype and development.</title>
        <authorList>
            <person name="Wang S."/>
            <person name="Zhang J."/>
            <person name="Jiao W."/>
            <person name="Li J."/>
            <person name="Xun X."/>
            <person name="Sun Y."/>
            <person name="Guo X."/>
            <person name="Huan P."/>
            <person name="Dong B."/>
            <person name="Zhang L."/>
            <person name="Hu X."/>
            <person name="Sun X."/>
            <person name="Wang J."/>
            <person name="Zhao C."/>
            <person name="Wang Y."/>
            <person name="Wang D."/>
            <person name="Huang X."/>
            <person name="Wang R."/>
            <person name="Lv J."/>
            <person name="Li Y."/>
            <person name="Zhang Z."/>
            <person name="Liu B."/>
            <person name="Lu W."/>
            <person name="Hui Y."/>
            <person name="Liang J."/>
            <person name="Zhou Z."/>
            <person name="Hou R."/>
            <person name="Li X."/>
            <person name="Liu Y."/>
            <person name="Li H."/>
            <person name="Ning X."/>
            <person name="Lin Y."/>
            <person name="Zhao L."/>
            <person name="Xing Q."/>
            <person name="Dou J."/>
            <person name="Li Y."/>
            <person name="Mao J."/>
            <person name="Guo H."/>
            <person name="Dou H."/>
            <person name="Li T."/>
            <person name="Mu C."/>
            <person name="Jiang W."/>
            <person name="Fu Q."/>
            <person name="Fu X."/>
            <person name="Miao Y."/>
            <person name="Liu J."/>
            <person name="Yu Q."/>
            <person name="Li R."/>
            <person name="Liao H."/>
            <person name="Li X."/>
            <person name="Kong Y."/>
            <person name="Jiang Z."/>
            <person name="Chourrout D."/>
            <person name="Li R."/>
            <person name="Bao Z."/>
        </authorList>
    </citation>
    <scope>NUCLEOTIDE SEQUENCE [LARGE SCALE GENOMIC DNA]</scope>
    <source>
        <strain evidence="1 2">PY_sf001</strain>
    </source>
</reference>
<dbReference type="InterPro" id="IPR036291">
    <property type="entry name" value="NAD(P)-bd_dom_sf"/>
</dbReference>
<dbReference type="PANTHER" id="PTHR44147">
    <property type="entry name" value="DEHYDROGENASE/REDUCTASE SDR FAMILY MEMBER 1"/>
    <property type="match status" value="1"/>
</dbReference>